<dbReference type="GO" id="GO:0003682">
    <property type="term" value="F:chromatin binding"/>
    <property type="evidence" value="ECO:0007669"/>
    <property type="project" value="TreeGrafter"/>
</dbReference>
<dbReference type="PROSITE" id="PS51294">
    <property type="entry name" value="HTH_MYB"/>
    <property type="match status" value="1"/>
</dbReference>
<dbReference type="Proteomes" id="UP000728185">
    <property type="component" value="Unassembled WGS sequence"/>
</dbReference>
<evidence type="ECO:0000313" key="4">
    <source>
        <dbReference type="EMBL" id="KAA0190454.1"/>
    </source>
</evidence>
<gene>
    <name evidence="4" type="ORF">FBUS_06893</name>
</gene>
<dbReference type="AlphaFoldDB" id="A0A8E0RX74"/>
<dbReference type="Gene3D" id="1.10.10.60">
    <property type="entry name" value="Homeodomain-like"/>
    <property type="match status" value="1"/>
</dbReference>
<dbReference type="EMBL" id="LUCM01007050">
    <property type="protein sequence ID" value="KAA0190454.1"/>
    <property type="molecule type" value="Genomic_DNA"/>
</dbReference>
<feature type="domain" description="SANT" evidence="2">
    <location>
        <begin position="44"/>
        <end position="88"/>
    </location>
</feature>
<dbReference type="PANTHER" id="PTHR12374:SF63">
    <property type="entry name" value="TRANSCRIPTIONAL ADAPTER 2-BETA"/>
    <property type="match status" value="1"/>
</dbReference>
<keyword evidence="5" id="KW-1185">Reference proteome</keyword>
<feature type="domain" description="Myb-like" evidence="1">
    <location>
        <begin position="41"/>
        <end position="84"/>
    </location>
</feature>
<evidence type="ECO:0000259" key="1">
    <source>
        <dbReference type="PROSITE" id="PS50090"/>
    </source>
</evidence>
<dbReference type="GO" id="GO:0006338">
    <property type="term" value="P:chromatin remodeling"/>
    <property type="evidence" value="ECO:0007669"/>
    <property type="project" value="TreeGrafter"/>
</dbReference>
<dbReference type="PROSITE" id="PS50090">
    <property type="entry name" value="MYB_LIKE"/>
    <property type="match status" value="1"/>
</dbReference>
<dbReference type="InterPro" id="IPR001005">
    <property type="entry name" value="SANT/Myb"/>
</dbReference>
<dbReference type="SUPFAM" id="SSF46689">
    <property type="entry name" value="Homeodomain-like"/>
    <property type="match status" value="1"/>
</dbReference>
<evidence type="ECO:0000259" key="2">
    <source>
        <dbReference type="PROSITE" id="PS51293"/>
    </source>
</evidence>
<reference evidence="4" key="1">
    <citation type="submission" date="2019-05" db="EMBL/GenBank/DDBJ databases">
        <title>Annotation for the trematode Fasciolopsis buski.</title>
        <authorList>
            <person name="Choi Y.-J."/>
        </authorList>
    </citation>
    <scope>NUCLEOTIDE SEQUENCE</scope>
    <source>
        <strain evidence="4">HT</strain>
        <tissue evidence="4">Whole worm</tissue>
    </source>
</reference>
<protein>
    <submittedName>
        <fullName evidence="4">Uncharacterized protein</fullName>
    </submittedName>
</protein>
<dbReference type="GO" id="GO:0006357">
    <property type="term" value="P:regulation of transcription by RNA polymerase II"/>
    <property type="evidence" value="ECO:0007669"/>
    <property type="project" value="TreeGrafter"/>
</dbReference>
<dbReference type="InterPro" id="IPR009057">
    <property type="entry name" value="Homeodomain-like_sf"/>
</dbReference>
<dbReference type="OrthoDB" id="270417at2759"/>
<dbReference type="Pfam" id="PF00249">
    <property type="entry name" value="Myb_DNA-binding"/>
    <property type="match status" value="1"/>
</dbReference>
<accession>A0A8E0RX74</accession>
<dbReference type="SMART" id="SM00717">
    <property type="entry name" value="SANT"/>
    <property type="match status" value="1"/>
</dbReference>
<dbReference type="InterPro" id="IPR017884">
    <property type="entry name" value="SANT_dom"/>
</dbReference>
<organism evidence="4 5">
    <name type="scientific">Fasciolopsis buskii</name>
    <dbReference type="NCBI Taxonomy" id="27845"/>
    <lineage>
        <taxon>Eukaryota</taxon>
        <taxon>Metazoa</taxon>
        <taxon>Spiralia</taxon>
        <taxon>Lophotrochozoa</taxon>
        <taxon>Platyhelminthes</taxon>
        <taxon>Trematoda</taxon>
        <taxon>Digenea</taxon>
        <taxon>Plagiorchiida</taxon>
        <taxon>Echinostomata</taxon>
        <taxon>Echinostomatoidea</taxon>
        <taxon>Fasciolidae</taxon>
        <taxon>Fasciolopsis</taxon>
    </lineage>
</organism>
<evidence type="ECO:0000313" key="5">
    <source>
        <dbReference type="Proteomes" id="UP000728185"/>
    </source>
</evidence>
<dbReference type="GO" id="GO:0070461">
    <property type="term" value="C:SAGA-type complex"/>
    <property type="evidence" value="ECO:0007669"/>
    <property type="project" value="TreeGrafter"/>
</dbReference>
<evidence type="ECO:0000259" key="3">
    <source>
        <dbReference type="PROSITE" id="PS51294"/>
    </source>
</evidence>
<dbReference type="GO" id="GO:0003713">
    <property type="term" value="F:transcription coactivator activity"/>
    <property type="evidence" value="ECO:0007669"/>
    <property type="project" value="TreeGrafter"/>
</dbReference>
<dbReference type="Pfam" id="PF22941">
    <property type="entry name" value="TADA2A-like_3rd"/>
    <property type="match status" value="1"/>
</dbReference>
<feature type="domain" description="HTH myb-type" evidence="3">
    <location>
        <begin position="45"/>
        <end position="88"/>
    </location>
</feature>
<proteinExistence type="predicted"/>
<dbReference type="PANTHER" id="PTHR12374">
    <property type="entry name" value="TRANSCRIPTIONAL ADAPTOR 2 ADA2 -RELATED"/>
    <property type="match status" value="1"/>
</dbReference>
<dbReference type="InterPro" id="IPR055141">
    <property type="entry name" value="TADA2A_B-like_dom"/>
</dbReference>
<dbReference type="GO" id="GO:0005634">
    <property type="term" value="C:nucleus"/>
    <property type="evidence" value="ECO:0007669"/>
    <property type="project" value="TreeGrafter"/>
</dbReference>
<dbReference type="InterPro" id="IPR017930">
    <property type="entry name" value="Myb_dom"/>
</dbReference>
<comment type="caution">
    <text evidence="4">The sequence shown here is derived from an EMBL/GenBank/DDBJ whole genome shotgun (WGS) entry which is preliminary data.</text>
</comment>
<dbReference type="PROSITE" id="PS51293">
    <property type="entry name" value="SANT"/>
    <property type="match status" value="1"/>
</dbReference>
<feature type="non-terminal residue" evidence="4">
    <location>
        <position position="1"/>
    </location>
</feature>
<name>A0A8E0RX74_9TREM</name>
<dbReference type="CDD" id="cd00167">
    <property type="entry name" value="SANT"/>
    <property type="match status" value="1"/>
</dbReference>
<sequence length="169" mass="19132">CFLSGVEGGRHKNCHSYIIEKTDSTVQDRLFGPVLPNESVWYFHEELKLMDAVETYGYGNWSEIASCITNRTPAECKVHYDRFYVTGVIGSCAADEPANLLHRVIDHTDQGFFEQSPFLPHISPDNQSVLGYMPCRDEFECEYMNNAENLITAIPFGNTSDGLYRGKYG</sequence>